<dbReference type="InterPro" id="IPR036390">
    <property type="entry name" value="WH_DNA-bd_sf"/>
</dbReference>
<evidence type="ECO:0000313" key="4">
    <source>
        <dbReference type="EMBL" id="SED02335.1"/>
    </source>
</evidence>
<gene>
    <name evidence="4" type="ORF">SAMN04489727_6047</name>
</gene>
<dbReference type="InterPro" id="IPR012906">
    <property type="entry name" value="PaaX-like_N"/>
</dbReference>
<dbReference type="Pfam" id="PF20803">
    <property type="entry name" value="PaaX_M"/>
    <property type="match status" value="1"/>
</dbReference>
<dbReference type="GO" id="GO:0006351">
    <property type="term" value="P:DNA-templated transcription"/>
    <property type="evidence" value="ECO:0007669"/>
    <property type="project" value="InterPro"/>
</dbReference>
<evidence type="ECO:0000259" key="1">
    <source>
        <dbReference type="Pfam" id="PF07848"/>
    </source>
</evidence>
<reference evidence="5" key="1">
    <citation type="submission" date="2016-10" db="EMBL/GenBank/DDBJ databases">
        <authorList>
            <person name="Varghese N."/>
            <person name="Submissions S."/>
        </authorList>
    </citation>
    <scope>NUCLEOTIDE SEQUENCE [LARGE SCALE GENOMIC DNA]</scope>
    <source>
        <strain evidence="5">DSM 44544</strain>
    </source>
</reference>
<dbReference type="STRING" id="208445.SAMN04489727_6047"/>
<keyword evidence="5" id="KW-1185">Reference proteome</keyword>
<dbReference type="EMBL" id="FNSO01000004">
    <property type="protein sequence ID" value="SED02335.1"/>
    <property type="molecule type" value="Genomic_DNA"/>
</dbReference>
<dbReference type="Gene3D" id="1.20.58.1460">
    <property type="match status" value="1"/>
</dbReference>
<dbReference type="SUPFAM" id="SSF46785">
    <property type="entry name" value="Winged helix' DNA-binding domain"/>
    <property type="match status" value="1"/>
</dbReference>
<sequence length="284" mass="31440">MIAGRVTLTLVPHFDETGSGPRPKSVMLTFLGIHLLGRASAIYSGSVIDVFGRVGVSEEAVRSTLTRMAGTGLLTRHRHGRRVYFGLSERLAAVLEDGRRRIWETGAVNRSEDGGWTLVGFSLPDTRRGDRHDLRRQLTWAGFGLLQNGLWVAPGVRDVSAIVEQLGLDGHVTVFTAHPAKPTEAAELVRKAFDTATIASRYHDFMEKWDAGKPSFPDDLTRRLMLHSDWLHVVRRDPHLPAGHLPADWPAIEAETLFRKLDADFRDGADRLAAETLELLPTSG</sequence>
<proteinExistence type="predicted"/>
<dbReference type="InterPro" id="IPR036388">
    <property type="entry name" value="WH-like_DNA-bd_sf"/>
</dbReference>
<feature type="domain" description="Transcriptional repressor PaaX-like central Cas2-like" evidence="3">
    <location>
        <begin position="111"/>
        <end position="189"/>
    </location>
</feature>
<dbReference type="PANTHER" id="PTHR30319">
    <property type="entry name" value="PHENYLACETIC ACID REGULATOR-RELATED TRANSCRIPTIONAL REPRESSOR"/>
    <property type="match status" value="1"/>
</dbReference>
<feature type="domain" description="Transcriptional repressor PaaX-like N-terminal" evidence="1">
    <location>
        <begin position="22"/>
        <end position="90"/>
    </location>
</feature>
<feature type="domain" description="Transcriptional repressor PaaX-like C-terminal" evidence="2">
    <location>
        <begin position="196"/>
        <end position="273"/>
    </location>
</feature>
<dbReference type="Pfam" id="PF07848">
    <property type="entry name" value="PaaX"/>
    <property type="match status" value="1"/>
</dbReference>
<dbReference type="PIRSF" id="PIRSF020623">
    <property type="entry name" value="PaaX"/>
    <property type="match status" value="1"/>
</dbReference>
<evidence type="ECO:0000313" key="5">
    <source>
        <dbReference type="Proteomes" id="UP000199622"/>
    </source>
</evidence>
<evidence type="ECO:0000259" key="3">
    <source>
        <dbReference type="Pfam" id="PF20803"/>
    </source>
</evidence>
<name>A0A1H4X9V6_9PSEU</name>
<dbReference type="AlphaFoldDB" id="A0A1H4X9V6"/>
<dbReference type="Gene3D" id="3.30.70.2650">
    <property type="match status" value="1"/>
</dbReference>
<dbReference type="Pfam" id="PF08223">
    <property type="entry name" value="PaaX_C"/>
    <property type="match status" value="1"/>
</dbReference>
<dbReference type="InterPro" id="IPR048846">
    <property type="entry name" value="PaaX-like_central"/>
</dbReference>
<dbReference type="Proteomes" id="UP000199622">
    <property type="component" value="Unassembled WGS sequence"/>
</dbReference>
<dbReference type="Gene3D" id="1.10.10.10">
    <property type="entry name" value="Winged helix-like DNA-binding domain superfamily/Winged helix DNA-binding domain"/>
    <property type="match status" value="1"/>
</dbReference>
<dbReference type="InterPro" id="IPR011965">
    <property type="entry name" value="PaaX_trns_reg"/>
</dbReference>
<organism evidence="4 5">
    <name type="scientific">Amycolatopsis tolypomycina</name>
    <dbReference type="NCBI Taxonomy" id="208445"/>
    <lineage>
        <taxon>Bacteria</taxon>
        <taxon>Bacillati</taxon>
        <taxon>Actinomycetota</taxon>
        <taxon>Actinomycetes</taxon>
        <taxon>Pseudonocardiales</taxon>
        <taxon>Pseudonocardiaceae</taxon>
        <taxon>Amycolatopsis</taxon>
    </lineage>
</organism>
<protein>
    <submittedName>
        <fullName evidence="4">Transcriptional regulator, PaaX family</fullName>
    </submittedName>
</protein>
<dbReference type="InterPro" id="IPR013225">
    <property type="entry name" value="PaaX_C"/>
</dbReference>
<accession>A0A1H4X9V6</accession>
<dbReference type="PANTHER" id="PTHR30319:SF1">
    <property type="entry name" value="TRANSCRIPTIONAL REPRESSOR PAAX"/>
    <property type="match status" value="1"/>
</dbReference>
<evidence type="ECO:0000259" key="2">
    <source>
        <dbReference type="Pfam" id="PF08223"/>
    </source>
</evidence>